<sequence>MIDYCFKQTDLALPHARKVLKLLVNPNKDVKFKLRKFQRLVIREKIKMRDLLGILEKKENDQSNKLCKGVVSKLLFVLTKIATVNEFHPQKKITKLEDFETNITLVKNEWQQVKPLLPNKTDSSEEEDDLFLDKLY</sequence>
<proteinExistence type="predicted"/>
<evidence type="ECO:0000256" key="1">
    <source>
        <dbReference type="SAM" id="MobiDB-lite"/>
    </source>
</evidence>
<protein>
    <submittedName>
        <fullName evidence="2">Uncharacterized protein</fullName>
    </submittedName>
</protein>
<organism evidence="2">
    <name type="scientific">Clastoptera arizonana</name>
    <name type="common">Arizona spittle bug</name>
    <dbReference type="NCBI Taxonomy" id="38151"/>
    <lineage>
        <taxon>Eukaryota</taxon>
        <taxon>Metazoa</taxon>
        <taxon>Ecdysozoa</taxon>
        <taxon>Arthropoda</taxon>
        <taxon>Hexapoda</taxon>
        <taxon>Insecta</taxon>
        <taxon>Pterygota</taxon>
        <taxon>Neoptera</taxon>
        <taxon>Paraneoptera</taxon>
        <taxon>Hemiptera</taxon>
        <taxon>Auchenorrhyncha</taxon>
        <taxon>Cercopoidea</taxon>
        <taxon>Clastopteridae</taxon>
        <taxon>Clastoptera</taxon>
    </lineage>
</organism>
<feature type="region of interest" description="Disordered" evidence="1">
    <location>
        <begin position="117"/>
        <end position="136"/>
    </location>
</feature>
<dbReference type="AlphaFoldDB" id="A0A1B6DF70"/>
<accession>A0A1B6DF70</accession>
<name>A0A1B6DF70_9HEMI</name>
<reference evidence="2" key="1">
    <citation type="submission" date="2015-12" db="EMBL/GenBank/DDBJ databases">
        <title>De novo transcriptome assembly of four potential Pierce s Disease insect vectors from Arizona vineyards.</title>
        <authorList>
            <person name="Tassone E.E."/>
        </authorList>
    </citation>
    <scope>NUCLEOTIDE SEQUENCE</scope>
</reference>
<gene>
    <name evidence="2" type="ORF">g.4880</name>
</gene>
<evidence type="ECO:0000313" key="2">
    <source>
        <dbReference type="EMBL" id="JAS24245.1"/>
    </source>
</evidence>
<dbReference type="EMBL" id="GEDC01013053">
    <property type="protein sequence ID" value="JAS24245.1"/>
    <property type="molecule type" value="Transcribed_RNA"/>
</dbReference>